<evidence type="ECO:0000256" key="1">
    <source>
        <dbReference type="ARBA" id="ARBA00004651"/>
    </source>
</evidence>
<name>A0ABW3ELU2_9ACTN</name>
<dbReference type="PRINTS" id="PR01036">
    <property type="entry name" value="TCRTETB"/>
</dbReference>
<feature type="transmembrane region" description="Helical" evidence="5">
    <location>
        <begin position="60"/>
        <end position="80"/>
    </location>
</feature>
<feature type="transmembrane region" description="Helical" evidence="5">
    <location>
        <begin position="405"/>
        <end position="423"/>
    </location>
</feature>
<feature type="transmembrane region" description="Helical" evidence="5">
    <location>
        <begin position="363"/>
        <end position="385"/>
    </location>
</feature>
<organism evidence="7 8">
    <name type="scientific">Actinomadura sediminis</name>
    <dbReference type="NCBI Taxonomy" id="1038904"/>
    <lineage>
        <taxon>Bacteria</taxon>
        <taxon>Bacillati</taxon>
        <taxon>Actinomycetota</taxon>
        <taxon>Actinomycetes</taxon>
        <taxon>Streptosporangiales</taxon>
        <taxon>Thermomonosporaceae</taxon>
        <taxon>Actinomadura</taxon>
    </lineage>
</organism>
<feature type="transmembrane region" description="Helical" evidence="5">
    <location>
        <begin position="92"/>
        <end position="114"/>
    </location>
</feature>
<dbReference type="Gene3D" id="1.20.1250.20">
    <property type="entry name" value="MFS general substrate transporter like domains"/>
    <property type="match status" value="1"/>
</dbReference>
<dbReference type="Proteomes" id="UP001596972">
    <property type="component" value="Unassembled WGS sequence"/>
</dbReference>
<protein>
    <submittedName>
        <fullName evidence="7">MFS transporter</fullName>
    </submittedName>
</protein>
<keyword evidence="8" id="KW-1185">Reference proteome</keyword>
<feature type="domain" description="Major facilitator superfamily (MFS) profile" evidence="6">
    <location>
        <begin position="26"/>
        <end position="456"/>
    </location>
</feature>
<reference evidence="8" key="1">
    <citation type="journal article" date="2019" name="Int. J. Syst. Evol. Microbiol.">
        <title>The Global Catalogue of Microorganisms (GCM) 10K type strain sequencing project: providing services to taxonomists for standard genome sequencing and annotation.</title>
        <authorList>
            <consortium name="The Broad Institute Genomics Platform"/>
            <consortium name="The Broad Institute Genome Sequencing Center for Infectious Disease"/>
            <person name="Wu L."/>
            <person name="Ma J."/>
        </authorList>
    </citation>
    <scope>NUCLEOTIDE SEQUENCE [LARGE SCALE GENOMIC DNA]</scope>
    <source>
        <strain evidence="8">JCM 31202</strain>
    </source>
</reference>
<dbReference type="PROSITE" id="PS50850">
    <property type="entry name" value="MFS"/>
    <property type="match status" value="1"/>
</dbReference>
<feature type="transmembrane region" description="Helical" evidence="5">
    <location>
        <begin position="335"/>
        <end position="357"/>
    </location>
</feature>
<evidence type="ECO:0000256" key="4">
    <source>
        <dbReference type="ARBA" id="ARBA00023136"/>
    </source>
</evidence>
<dbReference type="SUPFAM" id="SSF103473">
    <property type="entry name" value="MFS general substrate transporter"/>
    <property type="match status" value="1"/>
</dbReference>
<keyword evidence="3 5" id="KW-1133">Transmembrane helix</keyword>
<gene>
    <name evidence="7" type="ORF">ACFQ11_07585</name>
</gene>
<feature type="transmembrane region" description="Helical" evidence="5">
    <location>
        <begin position="303"/>
        <end position="323"/>
    </location>
</feature>
<dbReference type="InterPro" id="IPR020846">
    <property type="entry name" value="MFS_dom"/>
</dbReference>
<evidence type="ECO:0000256" key="3">
    <source>
        <dbReference type="ARBA" id="ARBA00022989"/>
    </source>
</evidence>
<evidence type="ECO:0000256" key="2">
    <source>
        <dbReference type="ARBA" id="ARBA00022692"/>
    </source>
</evidence>
<keyword evidence="2 5" id="KW-0812">Transmembrane</keyword>
<comment type="subcellular location">
    <subcellularLocation>
        <location evidence="1">Cell membrane</location>
        <topology evidence="1">Multi-pass membrane protein</topology>
    </subcellularLocation>
</comment>
<accession>A0ABW3ELU2</accession>
<dbReference type="RefSeq" id="WP_378297200.1">
    <property type="nucleotide sequence ID" value="NZ_JBHTJA010000009.1"/>
</dbReference>
<dbReference type="Pfam" id="PF07690">
    <property type="entry name" value="MFS_1"/>
    <property type="match status" value="1"/>
</dbReference>
<comment type="caution">
    <text evidence="7">The sequence shown here is derived from an EMBL/GenBank/DDBJ whole genome shotgun (WGS) entry which is preliminary data.</text>
</comment>
<feature type="transmembrane region" description="Helical" evidence="5">
    <location>
        <begin position="217"/>
        <end position="235"/>
    </location>
</feature>
<feature type="transmembrane region" description="Helical" evidence="5">
    <location>
        <begin position="177"/>
        <end position="196"/>
    </location>
</feature>
<feature type="transmembrane region" description="Helical" evidence="5">
    <location>
        <begin position="274"/>
        <end position="297"/>
    </location>
</feature>
<feature type="transmembrane region" description="Helical" evidence="5">
    <location>
        <begin position="27"/>
        <end position="48"/>
    </location>
</feature>
<dbReference type="EMBL" id="JBHTJA010000009">
    <property type="protein sequence ID" value="MFD0900247.1"/>
    <property type="molecule type" value="Genomic_DNA"/>
</dbReference>
<evidence type="ECO:0000259" key="6">
    <source>
        <dbReference type="PROSITE" id="PS50850"/>
    </source>
</evidence>
<feature type="transmembrane region" description="Helical" evidence="5">
    <location>
        <begin position="120"/>
        <end position="137"/>
    </location>
</feature>
<dbReference type="InterPro" id="IPR036259">
    <property type="entry name" value="MFS_trans_sf"/>
</dbReference>
<dbReference type="PANTHER" id="PTHR23501:SF154">
    <property type="entry name" value="MULTIDRUG-EFFLUX TRANSPORTER RV1634-RELATED"/>
    <property type="match status" value="1"/>
</dbReference>
<keyword evidence="4 5" id="KW-0472">Membrane</keyword>
<dbReference type="PANTHER" id="PTHR23501">
    <property type="entry name" value="MAJOR FACILITATOR SUPERFAMILY"/>
    <property type="match status" value="1"/>
</dbReference>
<evidence type="ECO:0000313" key="7">
    <source>
        <dbReference type="EMBL" id="MFD0900247.1"/>
    </source>
</evidence>
<feature type="transmembrane region" description="Helical" evidence="5">
    <location>
        <begin position="149"/>
        <end position="171"/>
    </location>
</feature>
<proteinExistence type="predicted"/>
<dbReference type="InterPro" id="IPR011701">
    <property type="entry name" value="MFS"/>
</dbReference>
<feature type="transmembrane region" description="Helical" evidence="5">
    <location>
        <begin position="429"/>
        <end position="450"/>
    </location>
</feature>
<feature type="transmembrane region" description="Helical" evidence="5">
    <location>
        <begin position="241"/>
        <end position="262"/>
    </location>
</feature>
<sequence length="456" mass="46185">MTTALHPGDRKARDEPRVLGPGYRGPTFGIVFVVTLLAFEAMAVATVMPVVAADLNGLGLYAWGFSATLIAGLLSTVLAGGWVDRSGPMRPFLIGLGTFVTGLAVAGAAPAMWVFVAGRAVQGIGTGLAMVAMYVVVARIYPESLRPRVFAAESAAWVLPSLLGPAVGGVLAEHLGWRWVFLALIPLVIPPTLLLVRALRGTEPAERAPAAPAGGGRAVAAVAVAVGAAVFLYGLDAPRWALVPAVAAGLAGLAFGLPRLLPAGTFRLRRGLPSVVLTRGLLAGAFMGTDVFIPLALTSLHGFGPAEAGIVLTVAALGWSAASQYQGRSKRPRAFFVRLGAVCVTAGIAAVTVALQLSGWAAAPAWLLGGAGMGFAVGSLSVLLLDNSSEEEQGVNSSALQIGDMLGTSIVVGTAGALVAAFGTDRLELGLAAAGTLLAAIAALGVIAALRLEART</sequence>
<evidence type="ECO:0000256" key="5">
    <source>
        <dbReference type="SAM" id="Phobius"/>
    </source>
</evidence>
<evidence type="ECO:0000313" key="8">
    <source>
        <dbReference type="Proteomes" id="UP001596972"/>
    </source>
</evidence>